<proteinExistence type="predicted"/>
<evidence type="ECO:0000313" key="2">
    <source>
        <dbReference type="Proteomes" id="UP000184121"/>
    </source>
</evidence>
<dbReference type="STRING" id="29534.SAMN05444366_4378"/>
<reference evidence="2" key="1">
    <citation type="submission" date="2016-11" db="EMBL/GenBank/DDBJ databases">
        <authorList>
            <person name="Varghese N."/>
            <person name="Submissions S."/>
        </authorList>
    </citation>
    <scope>NUCLEOTIDE SEQUENCE [LARGE SCALE GENOMIC DNA]</scope>
    <source>
        <strain evidence="2">DSM 1811</strain>
    </source>
</reference>
<dbReference type="Proteomes" id="UP000184121">
    <property type="component" value="Unassembled WGS sequence"/>
</dbReference>
<gene>
    <name evidence="1" type="ORF">SAMN05444366_4378</name>
</gene>
<evidence type="ECO:0000313" key="1">
    <source>
        <dbReference type="EMBL" id="SHM86308.1"/>
    </source>
</evidence>
<sequence length="74" mass="8585">MPRHPVGVLLNNLKKVYKYCVPQDWVLTHLKNCILIVKITAKIKDIKKVQNAGQIGLVLFKKLLGTKYHQNQYQ</sequence>
<accession>A0A1M7M6P1</accession>
<keyword evidence="2" id="KW-1185">Reference proteome</keyword>
<name>A0A1M7M6P1_9FLAO</name>
<organism evidence="1 2">
    <name type="scientific">Flavobacterium saccharophilum</name>
    <dbReference type="NCBI Taxonomy" id="29534"/>
    <lineage>
        <taxon>Bacteria</taxon>
        <taxon>Pseudomonadati</taxon>
        <taxon>Bacteroidota</taxon>
        <taxon>Flavobacteriia</taxon>
        <taxon>Flavobacteriales</taxon>
        <taxon>Flavobacteriaceae</taxon>
        <taxon>Flavobacterium</taxon>
    </lineage>
</organism>
<dbReference type="EMBL" id="FRBY01000007">
    <property type="protein sequence ID" value="SHM86308.1"/>
    <property type="molecule type" value="Genomic_DNA"/>
</dbReference>
<protein>
    <submittedName>
        <fullName evidence="1">Uncharacterized protein</fullName>
    </submittedName>
</protein>
<dbReference type="AlphaFoldDB" id="A0A1M7M6P1"/>